<name>A0AAP2UJU1_9FIRM</name>
<proteinExistence type="predicted"/>
<organism evidence="1 2">
    <name type="scientific">Faecalibacillus intestinalis</name>
    <dbReference type="NCBI Taxonomy" id="1982626"/>
    <lineage>
        <taxon>Bacteria</taxon>
        <taxon>Bacillati</taxon>
        <taxon>Bacillota</taxon>
        <taxon>Erysipelotrichia</taxon>
        <taxon>Erysipelotrichales</taxon>
        <taxon>Coprobacillaceae</taxon>
        <taxon>Faecalibacillus</taxon>
    </lineage>
</organism>
<evidence type="ECO:0000313" key="1">
    <source>
        <dbReference type="EMBL" id="MCQ5063254.1"/>
    </source>
</evidence>
<protein>
    <submittedName>
        <fullName evidence="1">Peptide deformylase</fullName>
        <ecNumber evidence="1">3.5.1.88</ecNumber>
    </submittedName>
</protein>
<sequence>MVKIVKEIIKDEFFLKQKSKSCTKEDLYIANELLETIQAYKEQCVCMAANMIGYLKTMMVVLD</sequence>
<dbReference type="EMBL" id="JANGBO010000066">
    <property type="protein sequence ID" value="MCQ5063254.1"/>
    <property type="molecule type" value="Genomic_DNA"/>
</dbReference>
<reference evidence="1" key="1">
    <citation type="submission" date="2022-06" db="EMBL/GenBank/DDBJ databases">
        <title>Isolation of gut microbiota from human fecal samples.</title>
        <authorList>
            <person name="Pamer E.G."/>
            <person name="Barat B."/>
            <person name="Waligurski E."/>
            <person name="Medina S."/>
            <person name="Paddock L."/>
            <person name="Mostad J."/>
        </authorList>
    </citation>
    <scope>NUCLEOTIDE SEQUENCE</scope>
    <source>
        <strain evidence="1">DFI.6.24</strain>
    </source>
</reference>
<dbReference type="InterPro" id="IPR036821">
    <property type="entry name" value="Peptide_deformylase_sf"/>
</dbReference>
<dbReference type="Proteomes" id="UP001204814">
    <property type="component" value="Unassembled WGS sequence"/>
</dbReference>
<feature type="non-terminal residue" evidence="1">
    <location>
        <position position="63"/>
    </location>
</feature>
<accession>A0AAP2UJU1</accession>
<evidence type="ECO:0000313" key="2">
    <source>
        <dbReference type="Proteomes" id="UP001204814"/>
    </source>
</evidence>
<comment type="caution">
    <text evidence="1">The sequence shown here is derived from an EMBL/GenBank/DDBJ whole genome shotgun (WGS) entry which is preliminary data.</text>
</comment>
<dbReference type="SUPFAM" id="SSF56420">
    <property type="entry name" value="Peptide deformylase"/>
    <property type="match status" value="1"/>
</dbReference>
<dbReference type="AlphaFoldDB" id="A0AAP2UJU1"/>
<keyword evidence="1" id="KW-0378">Hydrolase</keyword>
<dbReference type="GO" id="GO:0042586">
    <property type="term" value="F:peptide deformylase activity"/>
    <property type="evidence" value="ECO:0007669"/>
    <property type="project" value="UniProtKB-EC"/>
</dbReference>
<dbReference type="EC" id="3.5.1.88" evidence="1"/>
<gene>
    <name evidence="1" type="ORF">NE542_15760</name>
</gene>